<evidence type="ECO:0000313" key="5">
    <source>
        <dbReference type="Proteomes" id="UP000011715"/>
    </source>
</evidence>
<protein>
    <submittedName>
        <fullName evidence="3 4">Uncharacterized protein</fullName>
    </submittedName>
</protein>
<keyword evidence="2" id="KW-0812">Transmembrane</keyword>
<organism evidence="4 5">
    <name type="scientific">Magnaporthiopsis poae (strain ATCC 64411 / 73-15)</name>
    <name type="common">Kentucky bluegrass fungus</name>
    <name type="synonym">Magnaporthe poae</name>
    <dbReference type="NCBI Taxonomy" id="644358"/>
    <lineage>
        <taxon>Eukaryota</taxon>
        <taxon>Fungi</taxon>
        <taxon>Dikarya</taxon>
        <taxon>Ascomycota</taxon>
        <taxon>Pezizomycotina</taxon>
        <taxon>Sordariomycetes</taxon>
        <taxon>Sordariomycetidae</taxon>
        <taxon>Magnaporthales</taxon>
        <taxon>Magnaporthaceae</taxon>
        <taxon>Magnaporthiopsis</taxon>
    </lineage>
</organism>
<reference evidence="4" key="4">
    <citation type="journal article" date="2015" name="G3 (Bethesda)">
        <title>Genome sequences of three phytopathogenic species of the Magnaporthaceae family of fungi.</title>
        <authorList>
            <person name="Okagaki L.H."/>
            <person name="Nunes C.C."/>
            <person name="Sailsbery J."/>
            <person name="Clay B."/>
            <person name="Brown D."/>
            <person name="John T."/>
            <person name="Oh Y."/>
            <person name="Young N."/>
            <person name="Fitzgerald M."/>
            <person name="Haas B.J."/>
            <person name="Zeng Q."/>
            <person name="Young S."/>
            <person name="Adiconis X."/>
            <person name="Fan L."/>
            <person name="Levin J.Z."/>
            <person name="Mitchell T.K."/>
            <person name="Okubara P.A."/>
            <person name="Farman M.L."/>
            <person name="Kohn L.M."/>
            <person name="Birren B."/>
            <person name="Ma L.-J."/>
            <person name="Dean R.A."/>
        </authorList>
    </citation>
    <scope>NUCLEOTIDE SEQUENCE</scope>
    <source>
        <strain evidence="4">ATCC 64411 / 73-15</strain>
    </source>
</reference>
<dbReference type="EMBL" id="ADBL01000654">
    <property type="status" value="NOT_ANNOTATED_CDS"/>
    <property type="molecule type" value="Genomic_DNA"/>
</dbReference>
<evidence type="ECO:0000256" key="2">
    <source>
        <dbReference type="SAM" id="Phobius"/>
    </source>
</evidence>
<keyword evidence="2" id="KW-1133">Transmembrane helix</keyword>
<reference evidence="5" key="1">
    <citation type="submission" date="2010-05" db="EMBL/GenBank/DDBJ databases">
        <title>The genome sequence of Magnaporthe poae strain ATCC 64411.</title>
        <authorList>
            <person name="Ma L.-J."/>
            <person name="Dead R."/>
            <person name="Young S."/>
            <person name="Zeng Q."/>
            <person name="Koehrsen M."/>
            <person name="Alvarado L."/>
            <person name="Berlin A."/>
            <person name="Chapman S.B."/>
            <person name="Chen Z."/>
            <person name="Freedman E."/>
            <person name="Gellesch M."/>
            <person name="Goldberg J."/>
            <person name="Griggs A."/>
            <person name="Gujja S."/>
            <person name="Heilman E.R."/>
            <person name="Heiman D."/>
            <person name="Hepburn T."/>
            <person name="Howarth C."/>
            <person name="Jen D."/>
            <person name="Larson L."/>
            <person name="Mehta T."/>
            <person name="Neiman D."/>
            <person name="Pearson M."/>
            <person name="Roberts A."/>
            <person name="Saif S."/>
            <person name="Shea T."/>
            <person name="Shenoy N."/>
            <person name="Sisk P."/>
            <person name="Stolte C."/>
            <person name="Sykes S."/>
            <person name="Walk T."/>
            <person name="White J."/>
            <person name="Yandava C."/>
            <person name="Haas B."/>
            <person name="Nusbaum C."/>
            <person name="Birren B."/>
        </authorList>
    </citation>
    <scope>NUCLEOTIDE SEQUENCE [LARGE SCALE GENOMIC DNA]</scope>
    <source>
        <strain evidence="5">ATCC 64411 / 73-15</strain>
    </source>
</reference>
<feature type="region of interest" description="Disordered" evidence="1">
    <location>
        <begin position="1"/>
        <end position="31"/>
    </location>
</feature>
<reference evidence="3" key="3">
    <citation type="submission" date="2011-03" db="EMBL/GenBank/DDBJ databases">
        <title>Annotation of Magnaporthe poae ATCC 64411.</title>
        <authorList>
            <person name="Ma L.-J."/>
            <person name="Dead R."/>
            <person name="Young S.K."/>
            <person name="Zeng Q."/>
            <person name="Gargeya S."/>
            <person name="Fitzgerald M."/>
            <person name="Haas B."/>
            <person name="Abouelleil A."/>
            <person name="Alvarado L."/>
            <person name="Arachchi H.M."/>
            <person name="Berlin A."/>
            <person name="Brown A."/>
            <person name="Chapman S.B."/>
            <person name="Chen Z."/>
            <person name="Dunbar C."/>
            <person name="Freedman E."/>
            <person name="Gearin G."/>
            <person name="Gellesch M."/>
            <person name="Goldberg J."/>
            <person name="Griggs A."/>
            <person name="Gujja S."/>
            <person name="Heiman D."/>
            <person name="Howarth C."/>
            <person name="Larson L."/>
            <person name="Lui A."/>
            <person name="MacDonald P.J.P."/>
            <person name="Mehta T."/>
            <person name="Montmayeur A."/>
            <person name="Murphy C."/>
            <person name="Neiman D."/>
            <person name="Pearson M."/>
            <person name="Priest M."/>
            <person name="Roberts A."/>
            <person name="Saif S."/>
            <person name="Shea T."/>
            <person name="Shenoy N."/>
            <person name="Sisk P."/>
            <person name="Stolte C."/>
            <person name="Sykes S."/>
            <person name="Yandava C."/>
            <person name="Wortman J."/>
            <person name="Nusbaum C."/>
            <person name="Birren B."/>
        </authorList>
    </citation>
    <scope>NUCLEOTIDE SEQUENCE</scope>
    <source>
        <strain evidence="3">ATCC 64411</strain>
    </source>
</reference>
<evidence type="ECO:0000313" key="3">
    <source>
        <dbReference type="EMBL" id="KLU83617.1"/>
    </source>
</evidence>
<proteinExistence type="predicted"/>
<dbReference type="EMBL" id="GL876967">
    <property type="protein sequence ID" value="KLU83617.1"/>
    <property type="molecule type" value="Genomic_DNA"/>
</dbReference>
<evidence type="ECO:0000313" key="4">
    <source>
        <dbReference type="EnsemblFungi" id="MAPG_02670T0"/>
    </source>
</evidence>
<evidence type="ECO:0000256" key="1">
    <source>
        <dbReference type="SAM" id="MobiDB-lite"/>
    </source>
</evidence>
<dbReference type="VEuPathDB" id="FungiDB:MAPG_02670"/>
<keyword evidence="5" id="KW-1185">Reference proteome</keyword>
<dbReference type="EnsemblFungi" id="MAPG_02670T0">
    <property type="protein sequence ID" value="MAPG_02670T0"/>
    <property type="gene ID" value="MAPG_02670"/>
</dbReference>
<accession>A0A0C4DS01</accession>
<name>A0A0C4DS01_MAGP6</name>
<feature type="compositionally biased region" description="Polar residues" evidence="1">
    <location>
        <begin position="15"/>
        <end position="31"/>
    </location>
</feature>
<keyword evidence="2" id="KW-0472">Membrane</keyword>
<sequence>MIWPNVAVGKPGPNRPTSIGSDQISPQSGQTRTRVGRACIQSSIPYPQTCANPVLPHPRVLANMHRLVDRVQLDEAWVGEIQTSIHSAGPTWPRCRSLGSCDGLRQRCGRHGIYLFIRCTVFCPAIVACIHFIGGGFKTNPLSIHARYPEPSLLERWSIAAVHNQPCMTKTKARCGTNSTAINMGSGCGI</sequence>
<feature type="transmembrane region" description="Helical" evidence="2">
    <location>
        <begin position="113"/>
        <end position="133"/>
    </location>
</feature>
<dbReference type="AlphaFoldDB" id="A0A0C4DS01"/>
<reference evidence="3" key="2">
    <citation type="submission" date="2010-05" db="EMBL/GenBank/DDBJ databases">
        <title>The Genome Sequence of Magnaporthe poae strain ATCC 64411.</title>
        <authorList>
            <consortium name="The Broad Institute Genome Sequencing Platform"/>
            <consortium name="Broad Institute Genome Sequencing Center for Infectious Disease"/>
            <person name="Ma L.-J."/>
            <person name="Dead R."/>
            <person name="Young S."/>
            <person name="Zeng Q."/>
            <person name="Koehrsen M."/>
            <person name="Alvarado L."/>
            <person name="Berlin A."/>
            <person name="Chapman S.B."/>
            <person name="Chen Z."/>
            <person name="Freedman E."/>
            <person name="Gellesch M."/>
            <person name="Goldberg J."/>
            <person name="Griggs A."/>
            <person name="Gujja S."/>
            <person name="Heilman E.R."/>
            <person name="Heiman D."/>
            <person name="Hepburn T."/>
            <person name="Howarth C."/>
            <person name="Jen D."/>
            <person name="Larson L."/>
            <person name="Mehta T."/>
            <person name="Neiman D."/>
            <person name="Pearson M."/>
            <person name="Roberts A."/>
            <person name="Saif S."/>
            <person name="Shea T."/>
            <person name="Shenoy N."/>
            <person name="Sisk P."/>
            <person name="Stolte C."/>
            <person name="Sykes S."/>
            <person name="Walk T."/>
            <person name="White J."/>
            <person name="Yandava C."/>
            <person name="Haas B."/>
            <person name="Nusbaum C."/>
            <person name="Birren B."/>
        </authorList>
    </citation>
    <scope>NUCLEOTIDE SEQUENCE</scope>
    <source>
        <strain evidence="3">ATCC 64411</strain>
    </source>
</reference>
<gene>
    <name evidence="3" type="ORF">MAPG_02670</name>
</gene>
<dbReference type="Proteomes" id="UP000011715">
    <property type="component" value="Unassembled WGS sequence"/>
</dbReference>
<reference evidence="4" key="5">
    <citation type="submission" date="2015-06" db="UniProtKB">
        <authorList>
            <consortium name="EnsemblFungi"/>
        </authorList>
    </citation>
    <scope>IDENTIFICATION</scope>
    <source>
        <strain evidence="4">ATCC 64411</strain>
    </source>
</reference>